<proteinExistence type="predicted"/>
<evidence type="ECO:0000313" key="3">
    <source>
        <dbReference type="EMBL" id="QJI03957.1"/>
    </source>
</evidence>
<dbReference type="EMBL" id="MT142484">
    <property type="protein sequence ID" value="QJA82286.1"/>
    <property type="molecule type" value="Genomic_DNA"/>
</dbReference>
<dbReference type="AlphaFoldDB" id="A0A6M3ITJ3"/>
<reference evidence="1" key="1">
    <citation type="submission" date="2020-03" db="EMBL/GenBank/DDBJ databases">
        <title>The deep terrestrial virosphere.</title>
        <authorList>
            <person name="Holmfeldt K."/>
            <person name="Nilsson E."/>
            <person name="Simone D."/>
            <person name="Lopez-Fernandez M."/>
            <person name="Wu X."/>
            <person name="de Brujin I."/>
            <person name="Lundin D."/>
            <person name="Andersson A."/>
            <person name="Bertilsson S."/>
            <person name="Dopson M."/>
        </authorList>
    </citation>
    <scope>NUCLEOTIDE SEQUENCE</scope>
    <source>
        <strain evidence="2">MM415A00428</strain>
        <strain evidence="1">MM415B01127</strain>
        <strain evidence="3">TM448B05596</strain>
    </source>
</reference>
<organism evidence="1">
    <name type="scientific">viral metagenome</name>
    <dbReference type="NCBI Taxonomy" id="1070528"/>
    <lineage>
        <taxon>unclassified sequences</taxon>
        <taxon>metagenomes</taxon>
        <taxon>organismal metagenomes</taxon>
    </lineage>
</organism>
<name>A0A6M3ITJ3_9ZZZZ</name>
<accession>A0A6M3ITJ3</accession>
<gene>
    <name evidence="2" type="ORF">MM415A00428_0004</name>
    <name evidence="1" type="ORF">MM415B01127_0032</name>
    <name evidence="3" type="ORF">TM448B05596_0008</name>
</gene>
<protein>
    <submittedName>
        <fullName evidence="1">Uncharacterized protein</fullName>
    </submittedName>
</protein>
<dbReference type="EMBL" id="MT145134">
    <property type="protein sequence ID" value="QJI03957.1"/>
    <property type="molecule type" value="Genomic_DNA"/>
</dbReference>
<evidence type="ECO:0000313" key="2">
    <source>
        <dbReference type="EMBL" id="QJA82286.1"/>
    </source>
</evidence>
<evidence type="ECO:0000313" key="1">
    <source>
        <dbReference type="EMBL" id="QJA60355.1"/>
    </source>
</evidence>
<dbReference type="EMBL" id="MT141405">
    <property type="protein sequence ID" value="QJA60355.1"/>
    <property type="molecule type" value="Genomic_DNA"/>
</dbReference>
<sequence length="130" mass="14633">MAFDQSKYQVIQEVSLGQVNGWRGEVVMVHYRYDKNTPSVKVILKGDGARGSYENVLVKGMSIQSLRDVIIPALTEFVGVTVEPMLSTVTKRFISKKIQELGSIDKVEAFYNKDDTASRFAKQEAERLLT</sequence>